<dbReference type="Gene3D" id="3.40.1000.10">
    <property type="entry name" value="Mog1/PsbP, alpha/beta/alpha sandwich"/>
    <property type="match status" value="1"/>
</dbReference>
<organism evidence="1 2">
    <name type="scientific">Paenibacillus helianthi</name>
    <dbReference type="NCBI Taxonomy" id="1349432"/>
    <lineage>
        <taxon>Bacteria</taxon>
        <taxon>Bacillati</taxon>
        <taxon>Bacillota</taxon>
        <taxon>Bacilli</taxon>
        <taxon>Bacillales</taxon>
        <taxon>Paenibacillaceae</taxon>
        <taxon>Paenibacillus</taxon>
    </lineage>
</organism>
<dbReference type="EMBL" id="LVWI01000049">
    <property type="protein sequence ID" value="OKP84873.1"/>
    <property type="molecule type" value="Genomic_DNA"/>
</dbReference>
<accession>A0ABX3EKB5</accession>
<reference evidence="1 2" key="1">
    <citation type="submission" date="2016-03" db="EMBL/GenBank/DDBJ databases">
        <authorList>
            <person name="Sant'Anna F.H."/>
            <person name="Ambrosini A."/>
            <person name="Souza R."/>
            <person name="Bach E."/>
            <person name="Fernandes G."/>
            <person name="Balsanelli E."/>
            <person name="Baura V.A."/>
            <person name="Souza E.M."/>
            <person name="Passaglia L."/>
        </authorList>
    </citation>
    <scope>NUCLEOTIDE SEQUENCE [LARGE SCALE GENOMIC DNA]</scope>
    <source>
        <strain evidence="1 2">P26E</strain>
    </source>
</reference>
<name>A0ABX3EKB5_9BACL</name>
<dbReference type="Proteomes" id="UP000186058">
    <property type="component" value="Unassembled WGS sequence"/>
</dbReference>
<proteinExistence type="predicted"/>
<evidence type="ECO:0000313" key="2">
    <source>
        <dbReference type="Proteomes" id="UP000186058"/>
    </source>
</evidence>
<dbReference type="RefSeq" id="WP_074108177.1">
    <property type="nucleotide sequence ID" value="NZ_LVWI01000049.1"/>
</dbReference>
<gene>
    <name evidence="1" type="ORF">A3844_18155</name>
</gene>
<keyword evidence="2" id="KW-1185">Reference proteome</keyword>
<protein>
    <submittedName>
        <fullName evidence="1">Uncharacterized protein</fullName>
    </submittedName>
</protein>
<sequence length="79" mass="9082">MDPETSLLEETEETFQGYPAKRLVFHKTEEEGWKNFVCTVIIFDVDGSFYEITASANEEILEDAQKELNEIIGSLKLNH</sequence>
<evidence type="ECO:0000313" key="1">
    <source>
        <dbReference type="EMBL" id="OKP84873.1"/>
    </source>
</evidence>
<comment type="caution">
    <text evidence="1">The sequence shown here is derived from an EMBL/GenBank/DDBJ whole genome shotgun (WGS) entry which is preliminary data.</text>
</comment>